<evidence type="ECO:0000313" key="2">
    <source>
        <dbReference type="EMBL" id="GFG63317.1"/>
    </source>
</evidence>
<gene>
    <name evidence="2" type="ORF">MKUB_08070</name>
</gene>
<evidence type="ECO:0000259" key="1">
    <source>
        <dbReference type="Pfam" id="PF01494"/>
    </source>
</evidence>
<dbReference type="Pfam" id="PF01494">
    <property type="entry name" value="FAD_binding_3"/>
    <property type="match status" value="1"/>
</dbReference>
<name>A0ABQ1BI23_9MYCO</name>
<protein>
    <submittedName>
        <fullName evidence="2">Oxidoreductase</fullName>
    </submittedName>
</protein>
<comment type="caution">
    <text evidence="2">The sequence shown here is derived from an EMBL/GenBank/DDBJ whole genome shotgun (WGS) entry which is preliminary data.</text>
</comment>
<dbReference type="Gene3D" id="3.50.50.60">
    <property type="entry name" value="FAD/NAD(P)-binding domain"/>
    <property type="match status" value="1"/>
</dbReference>
<proteinExistence type="predicted"/>
<dbReference type="PANTHER" id="PTHR42685">
    <property type="entry name" value="GERANYLGERANYL DIPHOSPHATE REDUCTASE"/>
    <property type="match status" value="1"/>
</dbReference>
<sequence length="466" mass="50170">MQQRLGHHLVGTAQLGVHQLLDAGHAVAHSGSKFRVTEVNARHHRRRSAHSTNILVNVDTRADVVVVGGGPAGSAAAAWAARAGRDVLVIDSASFPRDKACGDGLTPRAVAEMEQLGLGEWLAGRIRHQGLRMSGFGGEVQVEWPGPSFPAYSSAVARLELDDRIRKVAEDAGARMLLGVKVVGVHHDSSRRVTAVTLADRSEVACRQLIVADGARSTLGRKLGRRWHQETVYGVAARGYLATARGDDPWLTSHLELRGPDGSKDKVLPGYGWIFPLGNGEVNIGVGALSTTKRPADLALRPLISYYTDLRREEWGFAGQPRAVSSALLPMGGAVSGVAGPNWMLIGDAAACVNPLNGEGIDYGLETGRLAAELLDHGDFSRVWPALLADHYGRGFSVARRLALLLTFQRFLPTTGPVAMRSTRLMNIAVRVMANLVTDDDADWVARAWRGGGRMSRLIDRRPPFS</sequence>
<dbReference type="NCBIfam" id="NF045655">
    <property type="entry name" value="MkRedMenJ"/>
    <property type="match status" value="1"/>
</dbReference>
<organism evidence="2 3">
    <name type="scientific">Mycobacterium kubicae</name>
    <dbReference type="NCBI Taxonomy" id="120959"/>
    <lineage>
        <taxon>Bacteria</taxon>
        <taxon>Bacillati</taxon>
        <taxon>Actinomycetota</taxon>
        <taxon>Actinomycetes</taxon>
        <taxon>Mycobacteriales</taxon>
        <taxon>Mycobacteriaceae</taxon>
        <taxon>Mycobacterium</taxon>
        <taxon>Mycobacterium simiae complex</taxon>
    </lineage>
</organism>
<keyword evidence="3" id="KW-1185">Reference proteome</keyword>
<feature type="domain" description="FAD-binding" evidence="1">
    <location>
        <begin position="62"/>
        <end position="233"/>
    </location>
</feature>
<dbReference type="InterPro" id="IPR011777">
    <property type="entry name" value="Geranylgeranyl_Rdtase_fam"/>
</dbReference>
<dbReference type="InterPro" id="IPR036188">
    <property type="entry name" value="FAD/NAD-bd_sf"/>
</dbReference>
<dbReference type="NCBIfam" id="TIGR02032">
    <property type="entry name" value="GG-red-SF"/>
    <property type="match status" value="1"/>
</dbReference>
<dbReference type="PANTHER" id="PTHR42685:SF22">
    <property type="entry name" value="CONDITIONED MEDIUM FACTOR RECEPTOR 1"/>
    <property type="match status" value="1"/>
</dbReference>
<reference evidence="2 3" key="1">
    <citation type="journal article" date="2019" name="Emerg. Microbes Infect.">
        <title>Comprehensive subspecies identification of 175 nontuberculous mycobacteria species based on 7547 genomic profiles.</title>
        <authorList>
            <person name="Matsumoto Y."/>
            <person name="Kinjo T."/>
            <person name="Motooka D."/>
            <person name="Nabeya D."/>
            <person name="Jung N."/>
            <person name="Uechi K."/>
            <person name="Horii T."/>
            <person name="Iida T."/>
            <person name="Fujita J."/>
            <person name="Nakamura S."/>
        </authorList>
    </citation>
    <scope>NUCLEOTIDE SEQUENCE [LARGE SCALE GENOMIC DNA]</scope>
    <source>
        <strain evidence="2 3">JCM 13573</strain>
    </source>
</reference>
<dbReference type="InterPro" id="IPR054880">
    <property type="entry name" value="MkRedMenJ"/>
</dbReference>
<dbReference type="InterPro" id="IPR002938">
    <property type="entry name" value="FAD-bd"/>
</dbReference>
<dbReference type="InterPro" id="IPR050407">
    <property type="entry name" value="Geranylgeranyl_reductase"/>
</dbReference>
<dbReference type="PRINTS" id="PR00420">
    <property type="entry name" value="RNGMNOXGNASE"/>
</dbReference>
<dbReference type="EMBL" id="BLKU01000002">
    <property type="protein sequence ID" value="GFG63317.1"/>
    <property type="molecule type" value="Genomic_DNA"/>
</dbReference>
<evidence type="ECO:0000313" key="3">
    <source>
        <dbReference type="Proteomes" id="UP000465306"/>
    </source>
</evidence>
<dbReference type="SUPFAM" id="SSF51905">
    <property type="entry name" value="FAD/NAD(P)-binding domain"/>
    <property type="match status" value="1"/>
</dbReference>
<accession>A0ABQ1BI23</accession>
<dbReference type="Proteomes" id="UP000465306">
    <property type="component" value="Unassembled WGS sequence"/>
</dbReference>